<dbReference type="RefSeq" id="WP_348026356.1">
    <property type="nucleotide sequence ID" value="NZ_CP129113.1"/>
</dbReference>
<evidence type="ECO:0000259" key="7">
    <source>
        <dbReference type="Pfam" id="PF03553"/>
    </source>
</evidence>
<feature type="transmembrane region" description="Helical" evidence="6">
    <location>
        <begin position="70"/>
        <end position="92"/>
    </location>
</feature>
<feature type="transmembrane region" description="Helical" evidence="6">
    <location>
        <begin position="204"/>
        <end position="224"/>
    </location>
</feature>
<name>A0ABY9KVX2_9BACI</name>
<organism evidence="8 9">
    <name type="scientific">Aciduricibacillus chroicocephali</name>
    <dbReference type="NCBI Taxonomy" id="3054939"/>
    <lineage>
        <taxon>Bacteria</taxon>
        <taxon>Bacillati</taxon>
        <taxon>Bacillota</taxon>
        <taxon>Bacilli</taxon>
        <taxon>Bacillales</taxon>
        <taxon>Bacillaceae</taxon>
        <taxon>Aciduricibacillus</taxon>
    </lineage>
</organism>
<dbReference type="PANTHER" id="PTHR43478">
    <property type="entry name" value="NA+/H+ ANTIPORTER-RELATED"/>
    <property type="match status" value="1"/>
</dbReference>
<dbReference type="EMBL" id="CP129113">
    <property type="protein sequence ID" value="WLV23887.1"/>
    <property type="molecule type" value="Genomic_DNA"/>
</dbReference>
<evidence type="ECO:0000256" key="6">
    <source>
        <dbReference type="SAM" id="Phobius"/>
    </source>
</evidence>
<dbReference type="Pfam" id="PF03553">
    <property type="entry name" value="Na_H_antiporter"/>
    <property type="match status" value="1"/>
</dbReference>
<accession>A0ABY9KVX2</accession>
<proteinExistence type="predicted"/>
<feature type="transmembrane region" description="Helical" evidence="6">
    <location>
        <begin position="157"/>
        <end position="184"/>
    </location>
</feature>
<comment type="subcellular location">
    <subcellularLocation>
        <location evidence="1">Cell membrane</location>
        <topology evidence="1">Multi-pass membrane protein</topology>
    </subcellularLocation>
</comment>
<sequence>MDTQEILSLLPAVIMLVLVLATRKVLLSLGTGIIAGALILNDFSILGTLKEIWKDFANIFYTEGAVNSGNLLLLAFLLLLGIMTALLAASGGSLAFGEWMIRRVKTRAGAQLMTVLLGIIIFIDDYFNALAVGQVARPLTDRHRVSRAKLAYYIDSTAAPVTVISPISSWGAFIIGILGSIFAANGIRDMKPLTSFVEMIPYNFYALTALLLVFLTALFSMDLGPMRKHEKRAMETGQLIDPDPKKAKVAGDLSSTFEPHEEGRVRHLLVPIITLIAVTVIMMIYTGFKASGSNPTVLTIFAETNVNLSLFSGGVVAVIVGFALHFTQKAPRANGGKILWEGIKTMLPAIYILLLAWIVGSIISDLKTGEILANYVQQSTLKPTMLPLVFFVISGIMALATGTSWGTFGIMLAIGAEVVLKVDINLLLPTLSAILAGSVFGDHCSPISDSTILSSTGAGANHIDHVMTQFPYALLAAIASAFGYLIIGMTEQLWLALPAVLIIPIIALLIAKAKNRKKVEHTV</sequence>
<evidence type="ECO:0000313" key="8">
    <source>
        <dbReference type="EMBL" id="WLV23887.1"/>
    </source>
</evidence>
<feature type="transmembrane region" description="Helical" evidence="6">
    <location>
        <begin position="346"/>
        <end position="364"/>
    </location>
</feature>
<evidence type="ECO:0000256" key="5">
    <source>
        <dbReference type="ARBA" id="ARBA00023136"/>
    </source>
</evidence>
<feature type="transmembrane region" description="Helical" evidence="6">
    <location>
        <begin position="384"/>
        <end position="414"/>
    </location>
</feature>
<feature type="transmembrane region" description="Helical" evidence="6">
    <location>
        <begin position="470"/>
        <end position="487"/>
    </location>
</feature>
<evidence type="ECO:0000256" key="3">
    <source>
        <dbReference type="ARBA" id="ARBA00022692"/>
    </source>
</evidence>
<keyword evidence="2" id="KW-1003">Cell membrane</keyword>
<evidence type="ECO:0000256" key="2">
    <source>
        <dbReference type="ARBA" id="ARBA00022475"/>
    </source>
</evidence>
<dbReference type="PANTHER" id="PTHR43478:SF1">
    <property type="entry name" value="NA+_H+ ANTIPORTER NHAC-LIKE C-TERMINAL DOMAIN-CONTAINING PROTEIN"/>
    <property type="match status" value="1"/>
</dbReference>
<dbReference type="InterPro" id="IPR018461">
    <property type="entry name" value="Na/H_Antiport_NhaC-like_C"/>
</dbReference>
<evidence type="ECO:0000256" key="4">
    <source>
        <dbReference type="ARBA" id="ARBA00022989"/>
    </source>
</evidence>
<dbReference type="Proteomes" id="UP001180087">
    <property type="component" value="Chromosome"/>
</dbReference>
<feature type="transmembrane region" description="Helical" evidence="6">
    <location>
        <begin position="268"/>
        <end position="288"/>
    </location>
</feature>
<feature type="domain" description="Na+/H+ antiporter NhaC-like C-terminal" evidence="7">
    <location>
        <begin position="162"/>
        <end position="489"/>
    </location>
</feature>
<reference evidence="8" key="1">
    <citation type="submission" date="2023-06" db="EMBL/GenBank/DDBJ databases">
        <title>A Treasure from Seagulls: Isolation and Description of Aciduricobacillus qingdaonensis gen. nov., sp. nov., a Rare Obligately Uric Acid-utilizing Member in the Family Bacillaceae.</title>
        <authorList>
            <person name="Liu W."/>
            <person name="Wang B."/>
        </authorList>
    </citation>
    <scope>NUCLEOTIDE SEQUENCE</scope>
    <source>
        <strain evidence="8">44XB</strain>
    </source>
</reference>
<evidence type="ECO:0000313" key="9">
    <source>
        <dbReference type="Proteomes" id="UP001180087"/>
    </source>
</evidence>
<gene>
    <name evidence="8" type="ORF">QR721_09600</name>
</gene>
<protein>
    <submittedName>
        <fullName evidence="8">Na+/H+ antiporter NhaC family protein</fullName>
    </submittedName>
</protein>
<feature type="transmembrane region" description="Helical" evidence="6">
    <location>
        <begin position="31"/>
        <end position="49"/>
    </location>
</feature>
<feature type="transmembrane region" description="Helical" evidence="6">
    <location>
        <begin position="493"/>
        <end position="511"/>
    </location>
</feature>
<keyword evidence="9" id="KW-1185">Reference proteome</keyword>
<keyword evidence="5 6" id="KW-0472">Membrane</keyword>
<feature type="transmembrane region" description="Helical" evidence="6">
    <location>
        <begin position="308"/>
        <end position="326"/>
    </location>
</feature>
<feature type="transmembrane region" description="Helical" evidence="6">
    <location>
        <begin position="112"/>
        <end position="136"/>
    </location>
</feature>
<keyword evidence="4 6" id="KW-1133">Transmembrane helix</keyword>
<keyword evidence="3 6" id="KW-0812">Transmembrane</keyword>
<evidence type="ECO:0000256" key="1">
    <source>
        <dbReference type="ARBA" id="ARBA00004651"/>
    </source>
</evidence>